<keyword evidence="2" id="KW-1185">Reference proteome</keyword>
<evidence type="ECO:0000313" key="2">
    <source>
        <dbReference type="Proteomes" id="UP000316621"/>
    </source>
</evidence>
<protein>
    <submittedName>
        <fullName evidence="1">Uncharacterized protein</fullName>
    </submittedName>
</protein>
<evidence type="ECO:0000313" key="1">
    <source>
        <dbReference type="EMBL" id="RZC78288.1"/>
    </source>
</evidence>
<dbReference type="EMBL" id="CM010723">
    <property type="protein sequence ID" value="RZC78288.1"/>
    <property type="molecule type" value="Genomic_DNA"/>
</dbReference>
<dbReference type="AlphaFoldDB" id="A0A4Y7L1H6"/>
<name>A0A4Y7L1H6_PAPSO</name>
<sequence>MASSSSSKIHLFKKSAIGAGTPEYYYLDPSDNLMKIKSAWRVVEHEDFFVLSVDLFAIGDLVLFGPEAEEYEIQIAVVLENKIKAARFKHKDGMKVFKIKTNPNIIKKINVEDDTTYRVLPEDPSKLVIRVMIFKLKLKNQSSKNR</sequence>
<reference evidence="1 2" key="1">
    <citation type="journal article" date="2018" name="Science">
        <title>The opium poppy genome and morphinan production.</title>
        <authorList>
            <person name="Guo L."/>
            <person name="Winzer T."/>
            <person name="Yang X."/>
            <person name="Li Y."/>
            <person name="Ning Z."/>
            <person name="He Z."/>
            <person name="Teodor R."/>
            <person name="Lu Y."/>
            <person name="Bowser T.A."/>
            <person name="Graham I.A."/>
            <person name="Ye K."/>
        </authorList>
    </citation>
    <scope>NUCLEOTIDE SEQUENCE [LARGE SCALE GENOMIC DNA]</scope>
    <source>
        <strain evidence="2">cv. HN1</strain>
        <tissue evidence="1">Leaves</tissue>
    </source>
</reference>
<proteinExistence type="predicted"/>
<dbReference type="Proteomes" id="UP000316621">
    <property type="component" value="Chromosome 9"/>
</dbReference>
<dbReference type="Gramene" id="RZC78288">
    <property type="protein sequence ID" value="RZC78288"/>
    <property type="gene ID" value="C5167_002507"/>
</dbReference>
<gene>
    <name evidence="1" type="ORF">C5167_002507</name>
</gene>
<organism evidence="1 2">
    <name type="scientific">Papaver somniferum</name>
    <name type="common">Opium poppy</name>
    <dbReference type="NCBI Taxonomy" id="3469"/>
    <lineage>
        <taxon>Eukaryota</taxon>
        <taxon>Viridiplantae</taxon>
        <taxon>Streptophyta</taxon>
        <taxon>Embryophyta</taxon>
        <taxon>Tracheophyta</taxon>
        <taxon>Spermatophyta</taxon>
        <taxon>Magnoliopsida</taxon>
        <taxon>Ranunculales</taxon>
        <taxon>Papaveraceae</taxon>
        <taxon>Papaveroideae</taxon>
        <taxon>Papaver</taxon>
    </lineage>
</organism>
<accession>A0A4Y7L1H6</accession>